<feature type="domain" description="AAA" evidence="1">
    <location>
        <begin position="1"/>
        <end position="164"/>
    </location>
</feature>
<keyword evidence="2" id="KW-0378">Hydrolase</keyword>
<dbReference type="Pfam" id="PF13614">
    <property type="entry name" value="AAA_31"/>
    <property type="match status" value="1"/>
</dbReference>
<dbReference type="KEGG" id="aalg:AREALGSMS7_05011"/>
<dbReference type="InterPro" id="IPR027417">
    <property type="entry name" value="P-loop_NTPase"/>
</dbReference>
<dbReference type="AlphaFoldDB" id="A0A221V4V9"/>
<dbReference type="EC" id="3.6.-.-" evidence="2"/>
<dbReference type="InterPro" id="IPR025669">
    <property type="entry name" value="AAA_dom"/>
</dbReference>
<keyword evidence="2" id="KW-0614">Plasmid</keyword>
<evidence type="ECO:0000259" key="1">
    <source>
        <dbReference type="Pfam" id="PF13614"/>
    </source>
</evidence>
<evidence type="ECO:0000313" key="2">
    <source>
        <dbReference type="EMBL" id="ASO08386.1"/>
    </source>
</evidence>
<name>A0A221V4V9_9FLAO</name>
<dbReference type="InterPro" id="IPR050678">
    <property type="entry name" value="DNA_Partitioning_ATPase"/>
</dbReference>
<reference evidence="2 3" key="1">
    <citation type="submission" date="2017-07" db="EMBL/GenBank/DDBJ databases">
        <title>Genome Sequence of Arenibacter algicola Strain SMS7 Isolated from a culture of the Diatom Skeletonema marinoi.</title>
        <authorList>
            <person name="Topel M."/>
            <person name="Pinder M.I.M."/>
            <person name="Johansson O.N."/>
            <person name="Kourtchenko O."/>
            <person name="Godhe A."/>
            <person name="Clarke A.K."/>
        </authorList>
    </citation>
    <scope>NUCLEOTIDE SEQUENCE [LARGE SCALE GENOMIC DNA]</scope>
    <source>
        <strain evidence="2 3">SMS7</strain>
        <plasmid evidence="3">Plasmid psms7</plasmid>
    </source>
</reference>
<accession>A0A221V4V9</accession>
<dbReference type="PANTHER" id="PTHR13696">
    <property type="entry name" value="P-LOOP CONTAINING NUCLEOSIDE TRIPHOSPHATE HYDROLASE"/>
    <property type="match status" value="1"/>
</dbReference>
<organism evidence="2 3">
    <name type="scientific">Arenibacter algicola</name>
    <dbReference type="NCBI Taxonomy" id="616991"/>
    <lineage>
        <taxon>Bacteria</taxon>
        <taxon>Pseudomonadati</taxon>
        <taxon>Bacteroidota</taxon>
        <taxon>Flavobacteriia</taxon>
        <taxon>Flavobacteriales</taxon>
        <taxon>Flavobacteriaceae</taxon>
        <taxon>Arenibacter</taxon>
    </lineage>
</organism>
<geneLocation type="plasmid" evidence="3">
    <name>psms7</name>
</geneLocation>
<dbReference type="CDD" id="cd02042">
    <property type="entry name" value="ParAB_family"/>
    <property type="match status" value="1"/>
</dbReference>
<proteinExistence type="predicted"/>
<dbReference type="Proteomes" id="UP000204551">
    <property type="component" value="Plasmid pSMS7"/>
</dbReference>
<gene>
    <name evidence="2" type="ORF">AREALGSMS7_05011</name>
</gene>
<dbReference type="SUPFAM" id="SSF52540">
    <property type="entry name" value="P-loop containing nucleoside triphosphate hydrolases"/>
    <property type="match status" value="1"/>
</dbReference>
<dbReference type="GO" id="GO:0016787">
    <property type="term" value="F:hydrolase activity"/>
    <property type="evidence" value="ECO:0007669"/>
    <property type="project" value="UniProtKB-KW"/>
</dbReference>
<dbReference type="EMBL" id="CP022516">
    <property type="protein sequence ID" value="ASO08386.1"/>
    <property type="molecule type" value="Genomic_DNA"/>
</dbReference>
<dbReference type="Gene3D" id="3.40.50.300">
    <property type="entry name" value="P-loop containing nucleotide triphosphate hydrolases"/>
    <property type="match status" value="1"/>
</dbReference>
<dbReference type="PANTHER" id="PTHR13696:SF52">
    <property type="entry name" value="PARA FAMILY PROTEIN CT_582"/>
    <property type="match status" value="1"/>
</dbReference>
<protein>
    <submittedName>
        <fullName evidence="2">Chromosome-partitioning ATPase Soj</fullName>
        <ecNumber evidence="2">3.6.-.-</ecNumber>
    </submittedName>
</protein>
<sequence length="241" mass="27691">MAAYLAKRGNKILLIDFEAQRNLSIGYGIPEDYPYTVFDMLNGKAGLRLKNKKRNLYILAGSDMIDTEVYPLDILKKRLEVLEKMFKKEHDITFDYAIIDCSPSDLKNKYAKGKLQPKLNQIALYASDAFIVPLVHEKYAVDGLANFMYDAAAFKKEFNPSLKVGGVFFNIVEENTRRFKKYYLEVQDSVPDDYFLKTFVRKDVQIADATDEGESIFEVAPKSRSAKDYSKLCREILNKIN</sequence>
<evidence type="ECO:0000313" key="3">
    <source>
        <dbReference type="Proteomes" id="UP000204551"/>
    </source>
</evidence>